<keyword evidence="3" id="KW-0479">Metal-binding</keyword>
<dbReference type="InterPro" id="IPR003782">
    <property type="entry name" value="SCO1/SenC"/>
</dbReference>
<keyword evidence="7" id="KW-1185">Reference proteome</keyword>
<dbReference type="Gene3D" id="3.40.30.10">
    <property type="entry name" value="Glutaredoxin"/>
    <property type="match status" value="1"/>
</dbReference>
<comment type="similarity">
    <text evidence="1">Belongs to the SCO1/2 family.</text>
</comment>
<feature type="domain" description="Thioredoxin" evidence="5">
    <location>
        <begin position="44"/>
        <end position="205"/>
    </location>
</feature>
<dbReference type="GO" id="GO:0046872">
    <property type="term" value="F:metal ion binding"/>
    <property type="evidence" value="ECO:0007669"/>
    <property type="project" value="UniProtKB-KW"/>
</dbReference>
<evidence type="ECO:0000313" key="7">
    <source>
        <dbReference type="Proteomes" id="UP000009232"/>
    </source>
</evidence>
<evidence type="ECO:0000256" key="2">
    <source>
        <dbReference type="ARBA" id="ARBA00023008"/>
    </source>
</evidence>
<dbReference type="OrthoDB" id="9790194at2"/>
<evidence type="ECO:0000313" key="6">
    <source>
        <dbReference type="EMBL" id="AEG31838.1"/>
    </source>
</evidence>
<feature type="binding site" evidence="3">
    <location>
        <position position="170"/>
    </location>
    <ligand>
        <name>Cu cation</name>
        <dbReference type="ChEBI" id="CHEBI:23378"/>
    </ligand>
</feature>
<dbReference type="eggNOG" id="COG1999">
    <property type="taxonomic scope" value="Bacteria"/>
</dbReference>
<organism evidence="6 7">
    <name type="scientific">Thiomicrospira cyclica (strain DSM 14477 / JCM 11371 / ALM1)</name>
    <name type="common">Thioalkalimicrobium cyclicum</name>
    <dbReference type="NCBI Taxonomy" id="717773"/>
    <lineage>
        <taxon>Bacteria</taxon>
        <taxon>Pseudomonadati</taxon>
        <taxon>Pseudomonadota</taxon>
        <taxon>Gammaproteobacteria</taxon>
        <taxon>Thiotrichales</taxon>
        <taxon>Piscirickettsiaceae</taxon>
        <taxon>Thiomicrospira</taxon>
    </lineage>
</organism>
<dbReference type="InterPro" id="IPR036249">
    <property type="entry name" value="Thioredoxin-like_sf"/>
</dbReference>
<dbReference type="PANTHER" id="PTHR12151:SF25">
    <property type="entry name" value="LINALOOL DEHYDRATASE_ISOMERASE DOMAIN-CONTAINING PROTEIN"/>
    <property type="match status" value="1"/>
</dbReference>
<proteinExistence type="inferred from homology"/>
<dbReference type="HOGENOM" id="CLU_050131_3_3_6"/>
<dbReference type="PROSITE" id="PS51352">
    <property type="entry name" value="THIOREDOXIN_2"/>
    <property type="match status" value="1"/>
</dbReference>
<protein>
    <submittedName>
        <fullName evidence="6">Electron transport protein SCO1/SenC</fullName>
    </submittedName>
</protein>
<feature type="disulfide bond" description="Redox-active" evidence="4">
    <location>
        <begin position="81"/>
        <end position="85"/>
    </location>
</feature>
<dbReference type="Pfam" id="PF02630">
    <property type="entry name" value="SCO1-SenC"/>
    <property type="match status" value="1"/>
</dbReference>
<dbReference type="InterPro" id="IPR013766">
    <property type="entry name" value="Thioredoxin_domain"/>
</dbReference>
<name>F6D8I7_THICA</name>
<dbReference type="AlphaFoldDB" id="F6D8I7"/>
<evidence type="ECO:0000256" key="3">
    <source>
        <dbReference type="PIRSR" id="PIRSR603782-1"/>
    </source>
</evidence>
<accession>F6D8I7</accession>
<evidence type="ECO:0000256" key="4">
    <source>
        <dbReference type="PIRSR" id="PIRSR603782-2"/>
    </source>
</evidence>
<evidence type="ECO:0000259" key="5">
    <source>
        <dbReference type="PROSITE" id="PS51352"/>
    </source>
</evidence>
<feature type="binding site" evidence="3">
    <location>
        <position position="81"/>
    </location>
    <ligand>
        <name>Cu cation</name>
        <dbReference type="ChEBI" id="CHEBI:23378"/>
    </ligand>
</feature>
<keyword evidence="2 3" id="KW-0186">Copper</keyword>
<gene>
    <name evidence="6" type="ordered locus">Thicy_1071</name>
</gene>
<evidence type="ECO:0000256" key="1">
    <source>
        <dbReference type="ARBA" id="ARBA00010996"/>
    </source>
</evidence>
<keyword evidence="4" id="KW-1015">Disulfide bond</keyword>
<feature type="binding site" evidence="3">
    <location>
        <position position="85"/>
    </location>
    <ligand>
        <name>Cu cation</name>
        <dbReference type="ChEBI" id="CHEBI:23378"/>
    </ligand>
</feature>
<dbReference type="SUPFAM" id="SSF52833">
    <property type="entry name" value="Thioredoxin-like"/>
    <property type="match status" value="1"/>
</dbReference>
<reference evidence="6 7" key="1">
    <citation type="submission" date="2011-05" db="EMBL/GenBank/DDBJ databases">
        <title>Complete sequence of Thioalkalimicrobium cyclicum ALM1.</title>
        <authorList>
            <consortium name="US DOE Joint Genome Institute"/>
            <person name="Lucas S."/>
            <person name="Han J."/>
            <person name="Lapidus A."/>
            <person name="Cheng J.-F."/>
            <person name="Goodwin L."/>
            <person name="Pitluck S."/>
            <person name="Peters L."/>
            <person name="Mikhailova N."/>
            <person name="Davenport K."/>
            <person name="Han C."/>
            <person name="Tapia R."/>
            <person name="Land M."/>
            <person name="Hauser L."/>
            <person name="Kyrpides N."/>
            <person name="Ivanova N."/>
            <person name="Pagani I."/>
            <person name="Kappler U."/>
            <person name="Woyke T."/>
        </authorList>
    </citation>
    <scope>NUCLEOTIDE SEQUENCE [LARGE SCALE GENOMIC DNA]</scope>
    <source>
        <strain evidence="7">DSM 14477 / JCM 11371 / ALM1</strain>
    </source>
</reference>
<dbReference type="KEGG" id="tcy:Thicy_1071"/>
<dbReference type="PANTHER" id="PTHR12151">
    <property type="entry name" value="ELECTRON TRANSPORT PROTIN SCO1/SENC FAMILY MEMBER"/>
    <property type="match status" value="1"/>
</dbReference>
<dbReference type="STRING" id="717773.Thicy_1071"/>
<dbReference type="EMBL" id="CP002776">
    <property type="protein sequence ID" value="AEG31838.1"/>
    <property type="molecule type" value="Genomic_DNA"/>
</dbReference>
<dbReference type="Proteomes" id="UP000009232">
    <property type="component" value="Chromosome"/>
</dbReference>
<sequence length="205" mass="22815">MQQPKINKAFLLLLLAFGVFLAGSYALIYTLEPKSTHPSAQSVSMTAPTGGDFTLQSDQGPVSLRDFEGQLVLAYFGYTFCPDICPTNLGELSLAYRQLTPEQQQQVQILFISVDPERDTPERLRQYVDYFAADMIGATADAATIAEVAQRYGAVYVKIDDGSENYAVDHSAFTYVIDRKGRLQTQLPHAAGVDFYRDTMQNYLN</sequence>
<dbReference type="CDD" id="cd02968">
    <property type="entry name" value="SCO"/>
    <property type="match status" value="1"/>
</dbReference>
<dbReference type="FunFam" id="3.40.30.10:FF:000013">
    <property type="entry name" value="Blast:Protein SCO1 homolog, mitochondrial"/>
    <property type="match status" value="1"/>
</dbReference>
<dbReference type="RefSeq" id="WP_013835615.1">
    <property type="nucleotide sequence ID" value="NC_015581.1"/>
</dbReference>